<reference evidence="1 2" key="1">
    <citation type="submission" date="2017-01" db="EMBL/GenBank/DDBJ databases">
        <title>Trade-off between light-utilization and light-protection in marine flavobacteria.</title>
        <authorList>
            <person name="Kumagai Y."/>
            <person name="Yoshizawa S."/>
            <person name="Kogure K."/>
            <person name="Iwasaki W."/>
        </authorList>
    </citation>
    <scope>NUCLEOTIDE SEQUENCE [LARGE SCALE GENOMIC DNA]</scope>
    <source>
        <strain evidence="1 2">KCTC 32109</strain>
    </source>
</reference>
<organism evidence="1 2">
    <name type="scientific">Nonlabens arenilitoris</name>
    <dbReference type="NCBI Taxonomy" id="1217969"/>
    <lineage>
        <taxon>Bacteria</taxon>
        <taxon>Pseudomonadati</taxon>
        <taxon>Bacteroidota</taxon>
        <taxon>Flavobacteriia</taxon>
        <taxon>Flavobacteriales</taxon>
        <taxon>Flavobacteriaceae</taxon>
        <taxon>Nonlabens</taxon>
    </lineage>
</organism>
<evidence type="ECO:0000313" key="2">
    <source>
        <dbReference type="Proteomes" id="UP000239747"/>
    </source>
</evidence>
<sequence>MQAQSFESKRVLDTNLLGTWETQVGTNEYISITIDSLELGYGRGGFKKYTKDAAGNIDQLIYDSSLYSIPNGPFSPAIVIGMSEPQDMIEGRTSYGRFRDFGVTRGDVDNRRLWDPRSLELRIYKDCLSCGYKMHFKITSLKSFVDKQGTLFPTDLVLDKIN</sequence>
<dbReference type="AlphaFoldDB" id="A0A2S7UAW6"/>
<keyword evidence="2" id="KW-1185">Reference proteome</keyword>
<accession>A0A2S7UAW6</accession>
<proteinExistence type="predicted"/>
<name>A0A2S7UAW6_9FLAO</name>
<gene>
    <name evidence="1" type="ORF">BST92_05525</name>
</gene>
<comment type="caution">
    <text evidence="1">The sequence shown here is derived from an EMBL/GenBank/DDBJ whole genome shotgun (WGS) entry which is preliminary data.</text>
</comment>
<evidence type="ECO:0000313" key="1">
    <source>
        <dbReference type="EMBL" id="PQJ31413.1"/>
    </source>
</evidence>
<protein>
    <submittedName>
        <fullName evidence="1">Uncharacterized protein</fullName>
    </submittedName>
</protein>
<dbReference type="EMBL" id="MTPW01000001">
    <property type="protein sequence ID" value="PQJ31413.1"/>
    <property type="molecule type" value="Genomic_DNA"/>
</dbReference>
<dbReference type="Proteomes" id="UP000239747">
    <property type="component" value="Unassembled WGS sequence"/>
</dbReference>